<evidence type="ECO:0000256" key="14">
    <source>
        <dbReference type="ARBA" id="ARBA00043691"/>
    </source>
</evidence>
<evidence type="ECO:0000256" key="8">
    <source>
        <dbReference type="ARBA" id="ARBA00022801"/>
    </source>
</evidence>
<comment type="catalytic activity">
    <reaction evidence="15">
        <text>(2R)-2,3-bisphosphoglycerate + H2O = (2R)-2-phosphoglycerate + phosphate</text>
        <dbReference type="Rhea" id="RHEA:27381"/>
        <dbReference type="ChEBI" id="CHEBI:15377"/>
        <dbReference type="ChEBI" id="CHEBI:43474"/>
        <dbReference type="ChEBI" id="CHEBI:58248"/>
        <dbReference type="ChEBI" id="CHEBI:58289"/>
        <dbReference type="EC" id="3.1.3.80"/>
    </reaction>
    <physiologicalReaction direction="left-to-right" evidence="15">
        <dbReference type="Rhea" id="RHEA:27382"/>
    </physiologicalReaction>
</comment>
<proteinExistence type="inferred from homology"/>
<evidence type="ECO:0000256" key="6">
    <source>
        <dbReference type="ARBA" id="ARBA00022475"/>
    </source>
</evidence>
<keyword evidence="9" id="KW-0472">Membrane</keyword>
<evidence type="ECO:0000256" key="9">
    <source>
        <dbReference type="ARBA" id="ARBA00023136"/>
    </source>
</evidence>
<accession>A0A6J0C8S2</accession>
<reference evidence="19" key="1">
    <citation type="submission" date="2025-04" db="UniProtKB">
        <authorList>
            <consortium name="RefSeq"/>
        </authorList>
    </citation>
    <scope>IDENTIFICATION</scope>
    <source>
        <tissue evidence="20 21">Thorax and Abdomen</tissue>
        <tissue evidence="19">Whole body</tissue>
    </source>
</reference>
<comment type="subcellular location">
    <subcellularLocation>
        <location evidence="1">Cell membrane</location>
    </subcellularLocation>
</comment>
<comment type="catalytic activity">
    <reaction evidence="12">
        <text>1D-myo-inositol 1,2,5,6-tetrakisphosphate + H2O = 1D-myo-inositol 1,2,6-trisphosphate + phosphate</text>
        <dbReference type="Rhea" id="RHEA:77119"/>
        <dbReference type="ChEBI" id="CHEBI:15377"/>
        <dbReference type="ChEBI" id="CHEBI:43474"/>
        <dbReference type="ChEBI" id="CHEBI:195535"/>
        <dbReference type="ChEBI" id="CHEBI:195537"/>
        <dbReference type="EC" id="3.1.3.62"/>
    </reaction>
    <physiologicalReaction direction="left-to-right" evidence="12">
        <dbReference type="Rhea" id="RHEA:77120"/>
    </physiologicalReaction>
</comment>
<feature type="chain" id="PRO_5026863648" description="Multiple inositol polyphosphate phosphatase 1" evidence="17">
    <location>
        <begin position="23"/>
        <end position="439"/>
    </location>
</feature>
<dbReference type="FunFam" id="3.40.50.1240:FF:000014">
    <property type="entry name" value="Multiple inositol polyphosphate phosphatase 1"/>
    <property type="match status" value="1"/>
</dbReference>
<dbReference type="RefSeq" id="XP_015522719.1">
    <property type="nucleotide sequence ID" value="XM_015667233.1"/>
</dbReference>
<dbReference type="EC" id="3.1.3.80" evidence="3"/>
<dbReference type="Gene3D" id="3.40.50.1240">
    <property type="entry name" value="Phosphoglycerate mutase-like"/>
    <property type="match status" value="1"/>
</dbReference>
<organism evidence="18 19">
    <name type="scientific">Neodiprion lecontei</name>
    <name type="common">Redheaded pine sawfly</name>
    <dbReference type="NCBI Taxonomy" id="441921"/>
    <lineage>
        <taxon>Eukaryota</taxon>
        <taxon>Metazoa</taxon>
        <taxon>Ecdysozoa</taxon>
        <taxon>Arthropoda</taxon>
        <taxon>Hexapoda</taxon>
        <taxon>Insecta</taxon>
        <taxon>Pterygota</taxon>
        <taxon>Neoptera</taxon>
        <taxon>Endopterygota</taxon>
        <taxon>Hymenoptera</taxon>
        <taxon>Tenthredinoidea</taxon>
        <taxon>Diprionidae</taxon>
        <taxon>Diprioninae</taxon>
        <taxon>Neodiprion</taxon>
    </lineage>
</organism>
<dbReference type="GO" id="GO:0003993">
    <property type="term" value="F:acid phosphatase activity"/>
    <property type="evidence" value="ECO:0007669"/>
    <property type="project" value="TreeGrafter"/>
</dbReference>
<dbReference type="GO" id="GO:0034417">
    <property type="term" value="F:bisphosphoglycerate 3-phosphatase activity"/>
    <property type="evidence" value="ECO:0007669"/>
    <property type="project" value="UniProtKB-EC"/>
</dbReference>
<dbReference type="RefSeq" id="XP_046591291.1">
    <property type="nucleotide sequence ID" value="XM_046735335.1"/>
</dbReference>
<evidence type="ECO:0000256" key="16">
    <source>
        <dbReference type="PIRSR" id="PIRSR000894-2"/>
    </source>
</evidence>
<dbReference type="PANTHER" id="PTHR20963:SF51">
    <property type="entry name" value="MULTIPLE INOSITOL POLYPHOSPHATE PHOSPHATASE 1"/>
    <property type="match status" value="1"/>
</dbReference>
<name>A0A6J0C8S2_NEOLC</name>
<dbReference type="InterPro" id="IPR029033">
    <property type="entry name" value="His_PPase_superfam"/>
</dbReference>
<dbReference type="RefSeq" id="XP_046591290.1">
    <property type="nucleotide sequence ID" value="XM_046735334.1"/>
</dbReference>
<comment type="catalytic activity">
    <reaction evidence="13">
        <text>1D-myo-inositol 1,2,4,5,6-pentakisphosphate + H2O = 1D-myo-inositol 1,2,5,6-tetrakisphosphate + phosphate</text>
        <dbReference type="Rhea" id="RHEA:77115"/>
        <dbReference type="ChEBI" id="CHEBI:15377"/>
        <dbReference type="ChEBI" id="CHEBI:43474"/>
        <dbReference type="ChEBI" id="CHEBI:57798"/>
        <dbReference type="ChEBI" id="CHEBI:195535"/>
        <dbReference type="EC" id="3.1.3.62"/>
    </reaction>
    <physiologicalReaction direction="left-to-right" evidence="13">
        <dbReference type="Rhea" id="RHEA:77116"/>
    </physiologicalReaction>
</comment>
<keyword evidence="8" id="KW-0378">Hydrolase</keyword>
<evidence type="ECO:0000256" key="11">
    <source>
        <dbReference type="ARBA" id="ARBA00031642"/>
    </source>
</evidence>
<evidence type="ECO:0000256" key="4">
    <source>
        <dbReference type="ARBA" id="ARBA00013040"/>
    </source>
</evidence>
<dbReference type="InParanoid" id="A0A6J0C8S2"/>
<dbReference type="KEGG" id="nlo:107226423"/>
<evidence type="ECO:0000256" key="10">
    <source>
        <dbReference type="ARBA" id="ARBA00023180"/>
    </source>
</evidence>
<dbReference type="PANTHER" id="PTHR20963">
    <property type="entry name" value="MULTIPLE INOSITOL POLYPHOSPHATE PHOSPHATASE-RELATED"/>
    <property type="match status" value="1"/>
</dbReference>
<feature type="disulfide bond" evidence="16">
    <location>
        <begin position="59"/>
        <end position="388"/>
    </location>
</feature>
<evidence type="ECO:0000256" key="3">
    <source>
        <dbReference type="ARBA" id="ARBA00012976"/>
    </source>
</evidence>
<sequence>MFYNVITLVFVIHCAFISLATTCKCFSTDDDHYKCHFSTRTPYRYIANYNDSKINYPGCTEKKIWLMIRHGTRFPGKKDSSQMIEELPKLRRLILDRYECNESKISEQAYHDLAKWRLDLIKADTMKLTEEGERELIDLAERVQSRFHTLLPEIYNNSTYKLKYTHTQRAEESAKHFTIGLFGQSAAQKVWYHPAEDNDTVLRSYKNCDRWKSEVKHNPKSTEQMRMFINSNIFNETLNEISQVLGFVVDYDTAYLIYLTCGFETAWKKDANSPWCRFLSLSNFQMIEYARDLKYFWNDGYGFELNHRQACPGLRDVFQFFQAESELKAAIHFSHSGTILKLASLLGLAKDATKLRHDSFQLHQNHRAWRVSRIDAFASNIGFVLYECQRDGPSILTMHQERVVQIPGCPENGPCPISIFEKIFSQSINHCDFEKICTL</sequence>
<dbReference type="InterPro" id="IPR016274">
    <property type="entry name" value="Histidine_acid_Pase_euk"/>
</dbReference>
<comment type="catalytic activity">
    <reaction evidence="14">
        <text>1D-myo-inositol hexakisphosphate + H2O = 1D-myo-inositol 1,2,4,5,6-pentakisphosphate + phosphate</text>
        <dbReference type="Rhea" id="RHEA:16989"/>
        <dbReference type="ChEBI" id="CHEBI:15377"/>
        <dbReference type="ChEBI" id="CHEBI:43474"/>
        <dbReference type="ChEBI" id="CHEBI:57798"/>
        <dbReference type="ChEBI" id="CHEBI:58130"/>
        <dbReference type="EC" id="3.1.3.62"/>
    </reaction>
    <physiologicalReaction direction="left-to-right" evidence="14">
        <dbReference type="Rhea" id="RHEA:16990"/>
    </physiologicalReaction>
</comment>
<keyword evidence="16" id="KW-1015">Disulfide bond</keyword>
<dbReference type="Pfam" id="PF00328">
    <property type="entry name" value="His_Phos_2"/>
    <property type="match status" value="1"/>
</dbReference>
<evidence type="ECO:0000256" key="1">
    <source>
        <dbReference type="ARBA" id="ARBA00004236"/>
    </source>
</evidence>
<evidence type="ECO:0000256" key="2">
    <source>
        <dbReference type="ARBA" id="ARBA00008422"/>
    </source>
</evidence>
<dbReference type="CDD" id="cd07061">
    <property type="entry name" value="HP_HAP_like"/>
    <property type="match status" value="1"/>
</dbReference>
<evidence type="ECO:0000256" key="13">
    <source>
        <dbReference type="ARBA" id="ARBA00043671"/>
    </source>
</evidence>
<feature type="signal peptide" evidence="17">
    <location>
        <begin position="1"/>
        <end position="22"/>
    </location>
</feature>
<evidence type="ECO:0000313" key="19">
    <source>
        <dbReference type="RefSeq" id="XP_015522719.1"/>
    </source>
</evidence>
<dbReference type="GO" id="GO:0005886">
    <property type="term" value="C:plasma membrane"/>
    <property type="evidence" value="ECO:0007669"/>
    <property type="project" value="UniProtKB-SubCell"/>
</dbReference>
<protein>
    <recommendedName>
        <fullName evidence="5">Multiple inositol polyphosphate phosphatase 1</fullName>
        <ecNumber evidence="4">3.1.3.62</ecNumber>
        <ecNumber evidence="3">3.1.3.80</ecNumber>
    </recommendedName>
    <alternativeName>
        <fullName evidence="11">2,3-bisphosphoglycerate 3-phosphatase</fullName>
    </alternativeName>
</protein>
<evidence type="ECO:0000313" key="20">
    <source>
        <dbReference type="RefSeq" id="XP_046591290.1"/>
    </source>
</evidence>
<evidence type="ECO:0000256" key="5">
    <source>
        <dbReference type="ARBA" id="ARBA00018097"/>
    </source>
</evidence>
<dbReference type="OrthoDB" id="6509975at2759"/>
<comment type="similarity">
    <text evidence="2">Belongs to the histidine acid phosphatase family. MINPP1 subfamily.</text>
</comment>
<keyword evidence="18" id="KW-1185">Reference proteome</keyword>
<dbReference type="Proteomes" id="UP000829291">
    <property type="component" value="Chromosome 3"/>
</dbReference>
<dbReference type="InterPro" id="IPR000560">
    <property type="entry name" value="His_Pase_clade-2"/>
</dbReference>
<keyword evidence="10" id="KW-0325">Glycoprotein</keyword>
<evidence type="ECO:0000313" key="18">
    <source>
        <dbReference type="Proteomes" id="UP000829291"/>
    </source>
</evidence>
<feature type="disulfide bond" evidence="16">
    <location>
        <begin position="409"/>
        <end position="415"/>
    </location>
</feature>
<keyword evidence="7 17" id="KW-0732">Signal</keyword>
<feature type="disulfide bond" evidence="16">
    <location>
        <begin position="261"/>
        <end position="276"/>
    </location>
</feature>
<dbReference type="FunCoup" id="A0A6J0C8S2">
    <property type="interactions" value="444"/>
</dbReference>
<evidence type="ECO:0000256" key="15">
    <source>
        <dbReference type="ARBA" id="ARBA00043832"/>
    </source>
</evidence>
<dbReference type="EC" id="3.1.3.62" evidence="4"/>
<dbReference type="SUPFAM" id="SSF53254">
    <property type="entry name" value="Phosphoglycerate mutase-like"/>
    <property type="match status" value="1"/>
</dbReference>
<dbReference type="AlphaFoldDB" id="A0A6J0C8S2"/>
<dbReference type="GeneID" id="107226423"/>
<evidence type="ECO:0000256" key="12">
    <source>
        <dbReference type="ARBA" id="ARBA00043668"/>
    </source>
</evidence>
<dbReference type="PIRSF" id="PIRSF000894">
    <property type="entry name" value="Acid_phosphatase"/>
    <property type="match status" value="1"/>
</dbReference>
<keyword evidence="6" id="KW-1003">Cell membrane</keyword>
<gene>
    <name evidence="19 20 21" type="primary">LOC107226423</name>
</gene>
<evidence type="ECO:0000313" key="21">
    <source>
        <dbReference type="RefSeq" id="XP_046591291.1"/>
    </source>
</evidence>
<evidence type="ECO:0000256" key="17">
    <source>
        <dbReference type="SAM" id="SignalP"/>
    </source>
</evidence>
<evidence type="ECO:0000256" key="7">
    <source>
        <dbReference type="ARBA" id="ARBA00022729"/>
    </source>
</evidence>
<dbReference type="GO" id="GO:0052745">
    <property type="term" value="F:inositol phosphate phosphatase activity"/>
    <property type="evidence" value="ECO:0007669"/>
    <property type="project" value="TreeGrafter"/>
</dbReference>